<feature type="domain" description="Smf/DprA SLOG" evidence="2">
    <location>
        <begin position="5"/>
        <end position="174"/>
    </location>
</feature>
<name>A0A650EKB3_9HELI</name>
<dbReference type="SUPFAM" id="SSF102405">
    <property type="entry name" value="MCP/YpsA-like"/>
    <property type="match status" value="1"/>
</dbReference>
<dbReference type="EMBL" id="MN577568">
    <property type="protein sequence ID" value="QGT50200.1"/>
    <property type="molecule type" value="Genomic_DNA"/>
</dbReference>
<evidence type="ECO:0000313" key="3">
    <source>
        <dbReference type="EMBL" id="QGT50200.1"/>
    </source>
</evidence>
<dbReference type="InterPro" id="IPR003488">
    <property type="entry name" value="DprA"/>
</dbReference>
<protein>
    <submittedName>
        <fullName evidence="3">DNA protecting protein DprA</fullName>
    </submittedName>
</protein>
<sequence length="230" mass="25601">MLDSPHKIAIVGTRKPNPYTKTFVATLAHKITQMGGIIVSGGALGVDIIAHTHAFPHTIMFSPSSLDIIYPKNNAKMIQQMMERALVLSEYESPYEPQRYSFLERNRLVIALSEYVIIPQADLHSGSMQSALIAQKLGKPLYVLPHRIGESEGTNSLLAQGKAQAIYDISSFVASIFGINPSRNEENDEILQFCKNNPSFEEAFARFGDKLYEYELEGKIIRESGGIRVL</sequence>
<proteinExistence type="inferred from homology"/>
<gene>
    <name evidence="3" type="ORF">Helico6505_0320</name>
</gene>
<dbReference type="PANTHER" id="PTHR43022:SF1">
    <property type="entry name" value="PROTEIN SMF"/>
    <property type="match status" value="1"/>
</dbReference>
<organism evidence="3">
    <name type="scientific">uncultured Helicobacter sp</name>
    <dbReference type="NCBI Taxonomy" id="175537"/>
    <lineage>
        <taxon>Bacteria</taxon>
        <taxon>Pseudomonadati</taxon>
        <taxon>Campylobacterota</taxon>
        <taxon>Epsilonproteobacteria</taxon>
        <taxon>Campylobacterales</taxon>
        <taxon>Helicobacteraceae</taxon>
        <taxon>Helicobacter</taxon>
        <taxon>environmental samples</taxon>
    </lineage>
</organism>
<accession>A0A650EKB3</accession>
<evidence type="ECO:0000259" key="2">
    <source>
        <dbReference type="Pfam" id="PF02481"/>
    </source>
</evidence>
<dbReference type="AlphaFoldDB" id="A0A650EKB3"/>
<dbReference type="Gene3D" id="3.40.50.450">
    <property type="match status" value="1"/>
</dbReference>
<dbReference type="GO" id="GO:0009294">
    <property type="term" value="P:DNA-mediated transformation"/>
    <property type="evidence" value="ECO:0007669"/>
    <property type="project" value="InterPro"/>
</dbReference>
<evidence type="ECO:0000256" key="1">
    <source>
        <dbReference type="ARBA" id="ARBA00006525"/>
    </source>
</evidence>
<comment type="similarity">
    <text evidence="1">Belongs to the DprA/Smf family.</text>
</comment>
<dbReference type="InterPro" id="IPR057666">
    <property type="entry name" value="DrpA_SLOG"/>
</dbReference>
<dbReference type="Pfam" id="PF02481">
    <property type="entry name" value="DNA_processg_A"/>
    <property type="match status" value="1"/>
</dbReference>
<reference evidence="3" key="1">
    <citation type="journal article" date="2020" name="J. ISSAAS">
        <title>Lactobacilli and other gastrointestinal microbiota of Peromyscus leucopus, reservoir host for agents of Lyme disease and other zoonoses in North America.</title>
        <authorList>
            <person name="Milovic A."/>
            <person name="Bassam K."/>
            <person name="Shao H."/>
            <person name="Chatzistamou I."/>
            <person name="Tufts D.M."/>
            <person name="Diuk-Wasser M."/>
            <person name="Barbour A.G."/>
        </authorList>
    </citation>
    <scope>NUCLEOTIDE SEQUENCE</scope>
    <source>
        <strain evidence="3">LL4</strain>
    </source>
</reference>
<dbReference type="PANTHER" id="PTHR43022">
    <property type="entry name" value="PROTEIN SMF"/>
    <property type="match status" value="1"/>
</dbReference>